<accession>A0ACC1SNC2</accession>
<comment type="caution">
    <text evidence="1">The sequence shown here is derived from an EMBL/GenBank/DDBJ whole genome shotgun (WGS) entry which is preliminary data.</text>
</comment>
<reference evidence="1" key="1">
    <citation type="submission" date="2022-08" db="EMBL/GenBank/DDBJ databases">
        <title>Genome Sequence of Fusarium decemcellulare.</title>
        <authorList>
            <person name="Buettner E."/>
        </authorList>
    </citation>
    <scope>NUCLEOTIDE SEQUENCE</scope>
    <source>
        <strain evidence="1">Babe19</strain>
    </source>
</reference>
<sequence>MESYAILSAVASVFSHIPGLAGIFGHNNADAKKPVNFEVSTLWEPRKPCLDIVLVHGLKTNSNWAWSSSDTSTNSGFCWPTSALPQRLGANTEARILAYDYDNEFRTAEFLTCRTLLHQTIRLIEALAEHRKKDTTRPIIFICHSLGGIVVKNALASARACENKQLEDVYHATRGIVFLGTPHTSSPCRLGDSLCRILEIGADDKRHCEIHQFSTTLAYSLERFKPLASNLHICAVTEEPKLIRNDTDMEKPQNCQYHRHISLVRDHAELCKFSDADDKDLGLIIAEIRKICGKIRGLPAIDKRVSEEESLKETSPPLSPTGAKNKMSEDGSGKPLQRAIDNLRKEKGNNNPRATKKSKQLQRYFAKWASESDDLDAWPVAVLTGPAGRGKTQTALRYVCSNKDTYASIFWVNATNLRSLKASFREIADTITDDSGSSIFDAVLPVFKGIGSGGSDPSDEPSNELSDELSDEDFCIVVQAVTEWLVHPRKKPWLLVLDDLKLKSDHAAIWPGLDSCSKSKNQSWTDLLELLPLTTGKRGHIIISTRDTVDATGPEIISFTGLDRRGSVLSQANPAKPASEPVEISFSKRWGEASVQEKILLEFTLFLCDADCQVVPDFLLEALVDMPTSARQFPELEHRVPYYRLSESLAARGPKLLLGLTNSVDEFVTAAISRIKKALDEGIKELQNKGDVIFGWSFEAAIAQNIAALLRNLDKLQLGENTTSGKGLLRRFLDDDVGHWKGLAAICESHAVYAPARDLYEMERELMQDEQSPGGFALRLDCARVYQRGREYDKAEEEYKQIDNDYERMGDASDYKKLWIRAYRQSASMQASRGQYTMAVETVSEVLALEDPFGDDSTHNQITECVTELAMYLAKDGNEPAASAILQRILISLNKTRGEKHSATLAAMEALSTIKLRQEEYVEARSLMKKVYESQKERLGDEHPVSIRCLSKMAAMWEMGGDARRAETEYSRCLKDGDRSLGRCHPSLFRVREDYAHFLITQGKKEEAKAQAKSLTEMKHLLGSDAVSRIDCIVQDKVNEEDARFVRRRSLDMGILYNGL</sequence>
<evidence type="ECO:0000313" key="1">
    <source>
        <dbReference type="EMBL" id="KAJ3543339.1"/>
    </source>
</evidence>
<keyword evidence="2" id="KW-1185">Reference proteome</keyword>
<evidence type="ECO:0000313" key="2">
    <source>
        <dbReference type="Proteomes" id="UP001148629"/>
    </source>
</evidence>
<name>A0ACC1SNC2_9HYPO</name>
<organism evidence="1 2">
    <name type="scientific">Fusarium decemcellulare</name>
    <dbReference type="NCBI Taxonomy" id="57161"/>
    <lineage>
        <taxon>Eukaryota</taxon>
        <taxon>Fungi</taxon>
        <taxon>Dikarya</taxon>
        <taxon>Ascomycota</taxon>
        <taxon>Pezizomycotina</taxon>
        <taxon>Sordariomycetes</taxon>
        <taxon>Hypocreomycetidae</taxon>
        <taxon>Hypocreales</taxon>
        <taxon>Nectriaceae</taxon>
        <taxon>Fusarium</taxon>
        <taxon>Fusarium decemcellulare species complex</taxon>
    </lineage>
</organism>
<protein>
    <submittedName>
        <fullName evidence="1">Uncharacterized protein</fullName>
    </submittedName>
</protein>
<dbReference type="Proteomes" id="UP001148629">
    <property type="component" value="Unassembled WGS sequence"/>
</dbReference>
<gene>
    <name evidence="1" type="ORF">NM208_g3629</name>
</gene>
<dbReference type="EMBL" id="JANRMS010000249">
    <property type="protein sequence ID" value="KAJ3543339.1"/>
    <property type="molecule type" value="Genomic_DNA"/>
</dbReference>
<proteinExistence type="predicted"/>